<feature type="region of interest" description="Disordered" evidence="1">
    <location>
        <begin position="1"/>
        <end position="56"/>
    </location>
</feature>
<dbReference type="Proteomes" id="UP000001628">
    <property type="component" value="Unassembled WGS sequence"/>
</dbReference>
<sequence length="97" mass="10036">MADAASSVEAMAPSCPLPDPTPTTTANIDNTASMTPPSSADGDKVGEKTSPGPSIAAFATTASTPLLPLHPQQLKLSDMDLDSMRIPNTALTRLRCR</sequence>
<accession>A0A0A0HSZ7</accession>
<dbReference type="RefSeq" id="XP_010758975.1">
    <property type="nucleotide sequence ID" value="XM_010760673.1"/>
</dbReference>
<dbReference type="GeneID" id="22587411"/>
<protein>
    <submittedName>
        <fullName evidence="2">Uncharacterized protein</fullName>
    </submittedName>
</protein>
<dbReference type="VEuPathDB" id="FungiDB:PADG_11514"/>
<reference evidence="2 3" key="1">
    <citation type="journal article" date="2011" name="PLoS Genet.">
        <title>Comparative genomic analysis of human fungal pathogens causing paracoccidioidomycosis.</title>
        <authorList>
            <person name="Desjardins C.A."/>
            <person name="Champion M.D."/>
            <person name="Holder J.W."/>
            <person name="Muszewska A."/>
            <person name="Goldberg J."/>
            <person name="Bailao A.M."/>
            <person name="Brigido M.M."/>
            <person name="Ferreira M.E."/>
            <person name="Garcia A.M."/>
            <person name="Grynberg M."/>
            <person name="Gujja S."/>
            <person name="Heiman D.I."/>
            <person name="Henn M.R."/>
            <person name="Kodira C.D."/>
            <person name="Leon-Narvaez H."/>
            <person name="Longo L.V."/>
            <person name="Ma L.J."/>
            <person name="Malavazi I."/>
            <person name="Matsuo A.L."/>
            <person name="Morais F.V."/>
            <person name="Pereira M."/>
            <person name="Rodriguez-Brito S."/>
            <person name="Sakthikumar S."/>
            <person name="Salem-Izacc S.M."/>
            <person name="Sykes S.M."/>
            <person name="Teixeira M.M."/>
            <person name="Vallejo M.C."/>
            <person name="Walter M.E."/>
            <person name="Yandava C."/>
            <person name="Young S."/>
            <person name="Zeng Q."/>
            <person name="Zucker J."/>
            <person name="Felipe M.S."/>
            <person name="Goldman G.H."/>
            <person name="Haas B.J."/>
            <person name="McEwen J.G."/>
            <person name="Nino-Vega G."/>
            <person name="Puccia R."/>
            <person name="San-Blas G."/>
            <person name="Soares C.M."/>
            <person name="Birren B.W."/>
            <person name="Cuomo C.A."/>
        </authorList>
    </citation>
    <scope>NUCLEOTIDE SEQUENCE [LARGE SCALE GENOMIC DNA]</scope>
    <source>
        <strain evidence="2 3">Pb18</strain>
    </source>
</reference>
<dbReference type="HOGENOM" id="CLU_2347310_0_0_1"/>
<dbReference type="KEGG" id="pbn:PADG_11514"/>
<evidence type="ECO:0000313" key="2">
    <source>
        <dbReference type="EMBL" id="KGM92319.1"/>
    </source>
</evidence>
<dbReference type="AlphaFoldDB" id="A0A0A0HSZ7"/>
<evidence type="ECO:0000313" key="3">
    <source>
        <dbReference type="Proteomes" id="UP000001628"/>
    </source>
</evidence>
<name>A0A0A0HSZ7_PARBD</name>
<dbReference type="InParanoid" id="A0A0A0HSZ7"/>
<feature type="compositionally biased region" description="Polar residues" evidence="1">
    <location>
        <begin position="22"/>
        <end position="38"/>
    </location>
</feature>
<proteinExistence type="predicted"/>
<evidence type="ECO:0000256" key="1">
    <source>
        <dbReference type="SAM" id="MobiDB-lite"/>
    </source>
</evidence>
<gene>
    <name evidence="2" type="ORF">PADG_11514</name>
</gene>
<organism evidence="2 3">
    <name type="scientific">Paracoccidioides brasiliensis (strain Pb18)</name>
    <dbReference type="NCBI Taxonomy" id="502780"/>
    <lineage>
        <taxon>Eukaryota</taxon>
        <taxon>Fungi</taxon>
        <taxon>Dikarya</taxon>
        <taxon>Ascomycota</taxon>
        <taxon>Pezizomycotina</taxon>
        <taxon>Eurotiomycetes</taxon>
        <taxon>Eurotiomycetidae</taxon>
        <taxon>Onygenales</taxon>
        <taxon>Ajellomycetaceae</taxon>
        <taxon>Paracoccidioides</taxon>
    </lineage>
</organism>
<dbReference type="EMBL" id="KN275959">
    <property type="protein sequence ID" value="KGM92319.1"/>
    <property type="molecule type" value="Genomic_DNA"/>
</dbReference>
<keyword evidence="3" id="KW-1185">Reference proteome</keyword>